<evidence type="ECO:0008006" key="4">
    <source>
        <dbReference type="Google" id="ProtNLM"/>
    </source>
</evidence>
<dbReference type="PANTHER" id="PTHR36513">
    <property type="entry name" value="ABC TRANSMEMBRANE TYPE-1 DOMAIN-CONTAINING PROTEIN"/>
    <property type="match status" value="1"/>
</dbReference>
<name>A0ABZ2BWL6_9RHOB</name>
<dbReference type="Proteomes" id="UP001318682">
    <property type="component" value="Chromosome"/>
</dbReference>
<reference evidence="3" key="2">
    <citation type="submission" date="2024-01" db="EMBL/GenBank/DDBJ databases">
        <title>Roseobacter fucihabitans sp. nov., isolated from the brown alga Fucus spiralis.</title>
        <authorList>
            <person name="Hahnke S."/>
            <person name="Berger M."/>
            <person name="Schlingloff A."/>
            <person name="Athale I."/>
            <person name="Neumann-Schaal M."/>
            <person name="Adenaya A."/>
            <person name="Poehlein A."/>
            <person name="Daniel R."/>
            <person name="Pertersen J."/>
            <person name="Brinkhoff T."/>
        </authorList>
    </citation>
    <scope>NUCLEOTIDE SEQUENCE [LARGE SCALE GENOMIC DNA]</scope>
    <source>
        <strain evidence="3">B14</strain>
    </source>
</reference>
<gene>
    <name evidence="2" type="ORF">ROLI_034540</name>
</gene>
<accession>A0ABZ2BWL6</accession>
<dbReference type="RefSeq" id="WP_316247467.1">
    <property type="nucleotide sequence ID" value="NZ_CP143423.1"/>
</dbReference>
<dbReference type="Pfam" id="PF05990">
    <property type="entry name" value="DUF900"/>
    <property type="match status" value="1"/>
</dbReference>
<protein>
    <recommendedName>
        <fullName evidence="4">Alpha/beta hydrolase</fullName>
    </recommendedName>
</protein>
<feature type="signal peptide" evidence="1">
    <location>
        <begin position="1"/>
        <end position="19"/>
    </location>
</feature>
<proteinExistence type="predicted"/>
<keyword evidence="3" id="KW-1185">Reference proteome</keyword>
<organism evidence="2 3">
    <name type="scientific">Roseobacter fucihabitans</name>
    <dbReference type="NCBI Taxonomy" id="1537242"/>
    <lineage>
        <taxon>Bacteria</taxon>
        <taxon>Pseudomonadati</taxon>
        <taxon>Pseudomonadota</taxon>
        <taxon>Alphaproteobacteria</taxon>
        <taxon>Rhodobacterales</taxon>
        <taxon>Roseobacteraceae</taxon>
        <taxon>Roseobacter</taxon>
    </lineage>
</organism>
<reference evidence="2 3" key="1">
    <citation type="submission" date="2015-07" db="EMBL/GenBank/DDBJ databases">
        <authorList>
            <person name="Voget S."/>
            <person name="Dogs M."/>
            <person name="Brinkhoff T.H."/>
            <person name="Daniel R."/>
        </authorList>
    </citation>
    <scope>NUCLEOTIDE SEQUENCE [LARGE SCALE GENOMIC DNA]</scope>
    <source>
        <strain evidence="2 3">B14</strain>
    </source>
</reference>
<feature type="chain" id="PRO_5047235950" description="Alpha/beta hydrolase" evidence="1">
    <location>
        <begin position="20"/>
        <end position="431"/>
    </location>
</feature>
<sequence>MVRAITIIVLLCAVLAGCAARDVLLAPPPNIYLEGNNYPADAVPVVLQTVAPRIFYVTDRASLTGHSGKLTYTSERSNAMTLGVARVRFGAQDWADLVARTSRDGSRRISSLDVEDTAELVRFRDVPLGTRREDGKLIFDPDDLADYEKSARAFQQAIRDEITRTGNRRILVFTHGVANDFDRAMDTLANLWHYAGRESIPIAFTWPAGNGGLLGYFRDRESGDFSVYHAKEFLRLLAEIEEVEDIDIVAHSRGTDVMTTSLRELVIYHRGRGVAPKLAMKTGTLILAAADLDTGVVEQRLQAERFSEAFEQINIYINPTDSALRLSSYLTNAPRLGSASTDSHMVKQLERLKKNELVHLIRVEGVIGRGHSYFRDNQAVLSDIVLALRTRAFPGGTLRPLELGEDGFWQLHPNYPLDRLPDLGNVNGEDR</sequence>
<evidence type="ECO:0000313" key="2">
    <source>
        <dbReference type="EMBL" id="WVX50357.1"/>
    </source>
</evidence>
<dbReference type="PANTHER" id="PTHR36513:SF1">
    <property type="entry name" value="TRANSMEMBRANE PROTEIN"/>
    <property type="match status" value="1"/>
</dbReference>
<dbReference type="EMBL" id="CP143423">
    <property type="protein sequence ID" value="WVX50357.1"/>
    <property type="molecule type" value="Genomic_DNA"/>
</dbReference>
<evidence type="ECO:0000256" key="1">
    <source>
        <dbReference type="SAM" id="SignalP"/>
    </source>
</evidence>
<evidence type="ECO:0000313" key="3">
    <source>
        <dbReference type="Proteomes" id="UP001318682"/>
    </source>
</evidence>
<keyword evidence="1" id="KW-0732">Signal</keyword>
<dbReference type="PROSITE" id="PS51257">
    <property type="entry name" value="PROKAR_LIPOPROTEIN"/>
    <property type="match status" value="1"/>
</dbReference>
<dbReference type="InterPro" id="IPR010297">
    <property type="entry name" value="DUF900_hydrolase"/>
</dbReference>